<dbReference type="NCBIfam" id="NF009489">
    <property type="entry name" value="PRK12851.1"/>
    <property type="match status" value="1"/>
</dbReference>
<dbReference type="InterPro" id="IPR018370">
    <property type="entry name" value="Chaperonin_Cpn60_CS"/>
</dbReference>
<dbReference type="GO" id="GO:0042026">
    <property type="term" value="P:protein refolding"/>
    <property type="evidence" value="ECO:0007669"/>
    <property type="project" value="InterPro"/>
</dbReference>
<dbReference type="PRINTS" id="PR00298">
    <property type="entry name" value="CHAPERONIN60"/>
</dbReference>
<evidence type="ECO:0000256" key="3">
    <source>
        <dbReference type="ARBA" id="ARBA00022840"/>
    </source>
</evidence>
<dbReference type="InterPro" id="IPR002423">
    <property type="entry name" value="Cpn60/GroEL/TCP-1"/>
</dbReference>
<proteinExistence type="inferred from homology"/>
<keyword evidence="2" id="KW-0547">Nucleotide-binding</keyword>
<comment type="function">
    <text evidence="5">Implicated in mitochondrial protein import and macromolecular assembly. May facilitate the correct folding of imported proteins. May also prevent misfolding and promote the refolding and proper assembly of unfolded polypeptides generated under stress conditions in the mitochondrial matrix.</text>
</comment>
<dbReference type="Gene3D" id="3.50.7.10">
    <property type="entry name" value="GroEL"/>
    <property type="match status" value="1"/>
</dbReference>
<dbReference type="GO" id="GO:0140662">
    <property type="term" value="F:ATP-dependent protein folding chaperone"/>
    <property type="evidence" value="ECO:0007669"/>
    <property type="project" value="InterPro"/>
</dbReference>
<dbReference type="GO" id="GO:0005524">
    <property type="term" value="F:ATP binding"/>
    <property type="evidence" value="ECO:0007669"/>
    <property type="project" value="UniProtKB-KW"/>
</dbReference>
<keyword evidence="7" id="KW-1185">Reference proteome</keyword>
<dbReference type="PANTHER" id="PTHR45633">
    <property type="entry name" value="60 KDA HEAT SHOCK PROTEIN, MITOCHONDRIAL"/>
    <property type="match status" value="1"/>
</dbReference>
<dbReference type="InterPro" id="IPR001844">
    <property type="entry name" value="Cpn60/GroEL"/>
</dbReference>
<dbReference type="RefSeq" id="XP_011002149.1">
    <property type="nucleotide sequence ID" value="XM_011003847.1"/>
</dbReference>
<accession>A0AAJ6X1Q6</accession>
<reference evidence="8" key="1">
    <citation type="submission" date="2025-08" db="UniProtKB">
        <authorList>
            <consortium name="RefSeq"/>
        </authorList>
    </citation>
    <scope>IDENTIFICATION</scope>
</reference>
<dbReference type="InterPro" id="IPR027410">
    <property type="entry name" value="TCP-1-like_intermed_sf"/>
</dbReference>
<dbReference type="Proteomes" id="UP000694918">
    <property type="component" value="Unplaced"/>
</dbReference>
<dbReference type="Pfam" id="PF00118">
    <property type="entry name" value="Cpn60_TCP1"/>
    <property type="match status" value="1"/>
</dbReference>
<dbReference type="CDD" id="cd03344">
    <property type="entry name" value="GroEL"/>
    <property type="match status" value="1"/>
</dbReference>
<dbReference type="KEGG" id="peu:105109224"/>
<dbReference type="FunFam" id="3.50.7.10:FF:000001">
    <property type="entry name" value="60 kDa chaperonin"/>
    <property type="match status" value="1"/>
</dbReference>
<dbReference type="HAMAP" id="MF_00600">
    <property type="entry name" value="CH60"/>
    <property type="match status" value="1"/>
</dbReference>
<organism evidence="7 8">
    <name type="scientific">Populus euphratica</name>
    <name type="common">Euphrates poplar</name>
    <dbReference type="NCBI Taxonomy" id="75702"/>
    <lineage>
        <taxon>Eukaryota</taxon>
        <taxon>Viridiplantae</taxon>
        <taxon>Streptophyta</taxon>
        <taxon>Embryophyta</taxon>
        <taxon>Tracheophyta</taxon>
        <taxon>Spermatophyta</taxon>
        <taxon>Magnoliopsida</taxon>
        <taxon>eudicotyledons</taxon>
        <taxon>Gunneridae</taxon>
        <taxon>Pentapetalae</taxon>
        <taxon>rosids</taxon>
        <taxon>fabids</taxon>
        <taxon>Malpighiales</taxon>
        <taxon>Salicaceae</taxon>
        <taxon>Saliceae</taxon>
        <taxon>Populus</taxon>
    </lineage>
</organism>
<evidence type="ECO:0000256" key="5">
    <source>
        <dbReference type="ARBA" id="ARBA00025467"/>
    </source>
</evidence>
<evidence type="ECO:0000256" key="6">
    <source>
        <dbReference type="RuleBase" id="RU000418"/>
    </source>
</evidence>
<dbReference type="AlphaFoldDB" id="A0AAJ6X1Q6"/>
<dbReference type="FunFam" id="1.10.560.10:FF:000001">
    <property type="entry name" value="60 kDa chaperonin"/>
    <property type="match status" value="1"/>
</dbReference>
<comment type="similarity">
    <text evidence="1 6">Belongs to the chaperonin (HSP60) family.</text>
</comment>
<dbReference type="InterPro" id="IPR027413">
    <property type="entry name" value="GROEL-like_equatorial_sf"/>
</dbReference>
<sequence>MHRFTSSLASKARIVRSKTNQIGSRLSWSRNYAAKDIRFGVEARSGMLKGVEELADAVKVTMGPKGRNVVIEQSFGAPKVTKDGVTVAKSIEFKDKVKNVGASLVKQVANATNDTAGDGTTCATVLTQAIFTEGCKSVAAGMNAMDLRRGISMAVESVVTNLKSRARMISTSEEIAQVGTISANGEREIGELIAKAMEKVGKEGVITIQDGKTLSNELEVVEGMKLDRGYISPYFITDQKTQKCELDDPLILIHDKKVSSLHAVVKVLELALKRQRPLLIVAEDVESEALATLILNKLRAGIKVCSIKAPGFGENRKAILQDLAALTGGEVITEELGLNLENVDLDMLGSCKKVTVSKDDTVILDGAGDKKSIEERCEQIRSAIEASTSDYDKEKLQERLAKLSGGVAVLKIGGASEAEVSEKKDRVTDALNATKAAVEEGIVPGGGAALLYASKELDKLQTANFDQKIGVQIIQNALKTPVHTIASNAGVEGAVVVGKLLEQDNPDLGYDAAEGEYVDMVKAGIIDPLKVIRTALVDAASVSSLMTTTEAVVTDLPKDVKDAPAMGPGMGMDY</sequence>
<protein>
    <submittedName>
        <fullName evidence="8">Chaperonin CPN60-2, mitochondrial</fullName>
    </submittedName>
</protein>
<dbReference type="InterPro" id="IPR027409">
    <property type="entry name" value="GroEL-like_apical_dom_sf"/>
</dbReference>
<evidence type="ECO:0000256" key="4">
    <source>
        <dbReference type="ARBA" id="ARBA00023186"/>
    </source>
</evidence>
<gene>
    <name evidence="8" type="primary">LOC105109224</name>
</gene>
<dbReference type="SUPFAM" id="SSF52029">
    <property type="entry name" value="GroEL apical domain-like"/>
    <property type="match status" value="1"/>
</dbReference>
<evidence type="ECO:0000256" key="2">
    <source>
        <dbReference type="ARBA" id="ARBA00022741"/>
    </source>
</evidence>
<dbReference type="NCBIfam" id="NF000592">
    <property type="entry name" value="PRK00013.1"/>
    <property type="match status" value="1"/>
</dbReference>
<name>A0AAJ6X1Q6_POPEU</name>
<dbReference type="PROSITE" id="PS00296">
    <property type="entry name" value="CHAPERONINS_CPN60"/>
    <property type="match status" value="1"/>
</dbReference>
<dbReference type="GeneID" id="105109224"/>
<dbReference type="SUPFAM" id="SSF48592">
    <property type="entry name" value="GroEL equatorial domain-like"/>
    <property type="match status" value="1"/>
</dbReference>
<keyword evidence="3" id="KW-0067">ATP-binding</keyword>
<dbReference type="NCBIfam" id="TIGR02348">
    <property type="entry name" value="GroEL"/>
    <property type="match status" value="1"/>
</dbReference>
<dbReference type="NCBIfam" id="NF009487">
    <property type="entry name" value="PRK12849.1"/>
    <property type="match status" value="1"/>
</dbReference>
<dbReference type="NCBIfam" id="NF009488">
    <property type="entry name" value="PRK12850.1"/>
    <property type="match status" value="1"/>
</dbReference>
<dbReference type="Gene3D" id="1.10.560.10">
    <property type="entry name" value="GroEL-like equatorial domain"/>
    <property type="match status" value="1"/>
</dbReference>
<dbReference type="Gene3D" id="3.30.260.10">
    <property type="entry name" value="TCP-1-like chaperonin intermediate domain"/>
    <property type="match status" value="1"/>
</dbReference>
<evidence type="ECO:0000256" key="1">
    <source>
        <dbReference type="ARBA" id="ARBA00006607"/>
    </source>
</evidence>
<evidence type="ECO:0000313" key="7">
    <source>
        <dbReference type="Proteomes" id="UP000694918"/>
    </source>
</evidence>
<keyword evidence="4" id="KW-0143">Chaperone</keyword>
<evidence type="ECO:0000313" key="8">
    <source>
        <dbReference type="RefSeq" id="XP_011002149.1"/>
    </source>
</evidence>
<dbReference type="SUPFAM" id="SSF54849">
    <property type="entry name" value="GroEL-intermediate domain like"/>
    <property type="match status" value="1"/>
</dbReference>